<evidence type="ECO:0000313" key="1">
    <source>
        <dbReference type="EMBL" id="BCJ92728.1"/>
    </source>
</evidence>
<accession>A0A6S6R169</accession>
<proteinExistence type="predicted"/>
<evidence type="ECO:0000313" key="2">
    <source>
        <dbReference type="Proteomes" id="UP000515561"/>
    </source>
</evidence>
<organism evidence="1 2">
    <name type="scientific">Anaerocolumna cellulosilytica</name>
    <dbReference type="NCBI Taxonomy" id="433286"/>
    <lineage>
        <taxon>Bacteria</taxon>
        <taxon>Bacillati</taxon>
        <taxon>Bacillota</taxon>
        <taxon>Clostridia</taxon>
        <taxon>Lachnospirales</taxon>
        <taxon>Lachnospiraceae</taxon>
        <taxon>Anaerocolumna</taxon>
    </lineage>
</organism>
<reference evidence="1 2" key="1">
    <citation type="journal article" date="2016" name="Int. J. Syst. Evol. Microbiol.">
        <title>Descriptions of Anaerotaenia torta gen. nov., sp. nov. and Anaerocolumna cellulosilytica gen. nov., sp. nov. isolated from a methanogenic reactor of cattle waste.</title>
        <authorList>
            <person name="Uek A."/>
            <person name="Ohtaki Y."/>
            <person name="Kaku N."/>
            <person name="Ueki K."/>
        </authorList>
    </citation>
    <scope>NUCLEOTIDE SEQUENCE [LARGE SCALE GENOMIC DNA]</scope>
    <source>
        <strain evidence="1 2">SN021</strain>
    </source>
</reference>
<protein>
    <submittedName>
        <fullName evidence="1">Uncharacterized protein</fullName>
    </submittedName>
</protein>
<gene>
    <name evidence="1" type="ORF">acsn021_02970</name>
</gene>
<dbReference type="Proteomes" id="UP000515561">
    <property type="component" value="Chromosome"/>
</dbReference>
<sequence length="225" mass="25414">MGALCWKKGKEILTNKIKLVVSLFLPVLVFGWIVYNKNTMENIFFIFPLVSILLFWLVMFSIEDYIYTEAILGTNVTLKDVWVSNLFLTTFVGFFYSLVLSIIYLVFTNQMHVIFEIGFLVNMMSGLIIGGGLVAFSTFYISNYSKLRQTISSIGSIGSLALLVVLLLTDQKMIILENKSLLVMILAVTGLLSFVVVDKYSSPEAFLCNIKKLGQVYEDKQTTDE</sequence>
<keyword evidence="2" id="KW-1185">Reference proteome</keyword>
<dbReference type="KEGG" id="acel:acsn021_02970"/>
<dbReference type="RefSeq" id="WP_184093749.1">
    <property type="nucleotide sequence ID" value="NZ_AP023367.1"/>
</dbReference>
<name>A0A6S6R169_9FIRM</name>
<dbReference type="EMBL" id="AP023367">
    <property type="protein sequence ID" value="BCJ92728.1"/>
    <property type="molecule type" value="Genomic_DNA"/>
</dbReference>
<dbReference type="AlphaFoldDB" id="A0A6S6R169"/>